<dbReference type="InterPro" id="IPR036188">
    <property type="entry name" value="FAD/NAD-bd_sf"/>
</dbReference>
<dbReference type="InterPro" id="IPR006076">
    <property type="entry name" value="FAD-dep_OxRdtase"/>
</dbReference>
<dbReference type="Proteomes" id="UP000557688">
    <property type="component" value="Unassembled WGS sequence"/>
</dbReference>
<dbReference type="GO" id="GO:0043799">
    <property type="term" value="F:glycine oxidase activity"/>
    <property type="evidence" value="ECO:0007669"/>
    <property type="project" value="UniProtKB-EC"/>
</dbReference>
<evidence type="ECO:0000259" key="2">
    <source>
        <dbReference type="Pfam" id="PF01266"/>
    </source>
</evidence>
<dbReference type="EC" id="1.4.3.19" evidence="3"/>
<comment type="caution">
    <text evidence="3">The sequence shown here is derived from an EMBL/GenBank/DDBJ whole genome shotgun (WGS) entry which is preliminary data.</text>
</comment>
<dbReference type="AlphaFoldDB" id="A0A839UZZ9"/>
<dbReference type="RefSeq" id="WP_183274779.1">
    <property type="nucleotide sequence ID" value="NZ_JACHXV010000002.1"/>
</dbReference>
<evidence type="ECO:0000256" key="1">
    <source>
        <dbReference type="ARBA" id="ARBA00023002"/>
    </source>
</evidence>
<organism evidence="3 4">
    <name type="scientific">Endobacter medicaginis</name>
    <dbReference type="NCBI Taxonomy" id="1181271"/>
    <lineage>
        <taxon>Bacteria</taxon>
        <taxon>Pseudomonadati</taxon>
        <taxon>Pseudomonadota</taxon>
        <taxon>Alphaproteobacteria</taxon>
        <taxon>Acetobacterales</taxon>
        <taxon>Acetobacteraceae</taxon>
        <taxon>Endobacter</taxon>
    </lineage>
</organism>
<reference evidence="3 4" key="1">
    <citation type="submission" date="2020-08" db="EMBL/GenBank/DDBJ databases">
        <title>Genomic Encyclopedia of Type Strains, Phase III (KMG-III): the genomes of soil and plant-associated and newly described type strains.</title>
        <authorList>
            <person name="Whitman W."/>
        </authorList>
    </citation>
    <scope>NUCLEOTIDE SEQUENCE [LARGE SCALE GENOMIC DNA]</scope>
    <source>
        <strain evidence="3 4">CECT 8088</strain>
    </source>
</reference>
<dbReference type="PANTHER" id="PTHR13847">
    <property type="entry name" value="SARCOSINE DEHYDROGENASE-RELATED"/>
    <property type="match status" value="1"/>
</dbReference>
<keyword evidence="1 3" id="KW-0560">Oxidoreductase</keyword>
<evidence type="ECO:0000313" key="3">
    <source>
        <dbReference type="EMBL" id="MBB3172962.1"/>
    </source>
</evidence>
<accession>A0A839UZZ9</accession>
<evidence type="ECO:0000313" key="4">
    <source>
        <dbReference type="Proteomes" id="UP000557688"/>
    </source>
</evidence>
<keyword evidence="4" id="KW-1185">Reference proteome</keyword>
<protein>
    <submittedName>
        <fullName evidence="3">Glycine oxidase</fullName>
        <ecNumber evidence="3">1.4.3.19</ecNumber>
    </submittedName>
</protein>
<sequence>MRIVLRGAGVAGLVAATCLAEAGREVVVVDPAGVPTRSGASHLAGGMLAPWCEAEAAGAVLVERAAGAIDWWAAHVPGVVRAGTLVVASSRDVPDLARFAARTSGHERVDAEAIAELEPALAGRFTQGLFFPGEAHLDPRRALDALAGALRRHGVACLEAEPAPLPGDRRLDCRGTAATDALAGLRGIRGEMVMLSSREVALSRPVRLLHPRIPLYVVPRGDGRFMVGATMLEGGRAGPMTLRSAVELMNAAYALHPAFAEAEMLELGAGLRPGFDDNLPALIRDAAGVWHANGAFRHGFLLGPWLGAQAVSALD</sequence>
<dbReference type="SUPFAM" id="SSF51971">
    <property type="entry name" value="Nucleotide-binding domain"/>
    <property type="match status" value="1"/>
</dbReference>
<dbReference type="PANTHER" id="PTHR13847:SF289">
    <property type="entry name" value="GLYCINE OXIDASE"/>
    <property type="match status" value="1"/>
</dbReference>
<proteinExistence type="predicted"/>
<dbReference type="GO" id="GO:0005737">
    <property type="term" value="C:cytoplasm"/>
    <property type="evidence" value="ECO:0007669"/>
    <property type="project" value="TreeGrafter"/>
</dbReference>
<dbReference type="EMBL" id="JACHXV010000002">
    <property type="protein sequence ID" value="MBB3172962.1"/>
    <property type="molecule type" value="Genomic_DNA"/>
</dbReference>
<name>A0A839UZZ9_9PROT</name>
<dbReference type="Gene3D" id="3.50.50.60">
    <property type="entry name" value="FAD/NAD(P)-binding domain"/>
    <property type="match status" value="2"/>
</dbReference>
<dbReference type="Pfam" id="PF01266">
    <property type="entry name" value="DAO"/>
    <property type="match status" value="1"/>
</dbReference>
<feature type="domain" description="FAD dependent oxidoreductase" evidence="2">
    <location>
        <begin position="7"/>
        <end position="309"/>
    </location>
</feature>
<gene>
    <name evidence="3" type="ORF">FHR90_000776</name>
</gene>
<dbReference type="Gene3D" id="3.30.9.10">
    <property type="entry name" value="D-Amino Acid Oxidase, subunit A, domain 2"/>
    <property type="match status" value="2"/>
</dbReference>